<accession>A0A1M7ACX4</accession>
<sequence length="134" mass="15489">MEVDFEDKEGGMGLRNHEVGVFTSEDGELHYERTTCEAVLSDDSGSEAAVGYLAQFCTNPDTEKLSEWVADNICFTDIFDNWAPDHDQIIYGLQEFDEDPFPQFSREFSPDTKEWEEFCEIYKSINDYRPDEAE</sequence>
<reference evidence="1 2" key="1">
    <citation type="submission" date="2016-11" db="EMBL/GenBank/DDBJ databases">
        <authorList>
            <person name="Jaros S."/>
            <person name="Januszkiewicz K."/>
            <person name="Wedrychowicz H."/>
        </authorList>
    </citation>
    <scope>NUCLEOTIDE SEQUENCE [LARGE SCALE GENOMIC DNA]</scope>
    <source>
        <strain evidence="1 2">DSM 14214</strain>
    </source>
</reference>
<keyword evidence="2" id="KW-1185">Reference proteome</keyword>
<evidence type="ECO:0000313" key="2">
    <source>
        <dbReference type="Proteomes" id="UP000183975"/>
    </source>
</evidence>
<name>A0A1M7ACX4_9FIRM</name>
<protein>
    <submittedName>
        <fullName evidence="1">Uncharacterized protein</fullName>
    </submittedName>
</protein>
<dbReference type="EMBL" id="FRAH01000105">
    <property type="protein sequence ID" value="SHL40475.1"/>
    <property type="molecule type" value="Genomic_DNA"/>
</dbReference>
<dbReference type="AlphaFoldDB" id="A0A1M7ACX4"/>
<evidence type="ECO:0000313" key="1">
    <source>
        <dbReference type="EMBL" id="SHL40475.1"/>
    </source>
</evidence>
<organism evidence="1 2">
    <name type="scientific">Anaerotignum lactatifermentans DSM 14214</name>
    <dbReference type="NCBI Taxonomy" id="1121323"/>
    <lineage>
        <taxon>Bacteria</taxon>
        <taxon>Bacillati</taxon>
        <taxon>Bacillota</taxon>
        <taxon>Clostridia</taxon>
        <taxon>Lachnospirales</taxon>
        <taxon>Anaerotignaceae</taxon>
        <taxon>Anaerotignum</taxon>
    </lineage>
</organism>
<gene>
    <name evidence="1" type="ORF">SAMN02745138_03380</name>
</gene>
<proteinExistence type="predicted"/>
<dbReference type="Proteomes" id="UP000183975">
    <property type="component" value="Unassembled WGS sequence"/>
</dbReference>